<dbReference type="AlphaFoldDB" id="B8D029"/>
<proteinExistence type="predicted"/>
<dbReference type="Proteomes" id="UP000000719">
    <property type="component" value="Chromosome"/>
</dbReference>
<name>B8D029_HALOH</name>
<dbReference type="eggNOG" id="ENOG5033ZU9">
    <property type="taxonomic scope" value="Bacteria"/>
</dbReference>
<evidence type="ECO:0000313" key="1">
    <source>
        <dbReference type="EMBL" id="ACL68783.1"/>
    </source>
</evidence>
<sequence length="195" mass="22128">MNCSQCGKTAINQVEGQPLCVDCYLKLQQAIQMQNNRYLEEMNYLSDMMEATLGVYGVLPKYKINQPNQYINTGKISFNNINVDRSVIGAINPGEVKKIDVAMEQIKKSGNDELVAALKDFTEKIIESNELKQEEKNELLEQVSFIASQTALPKEKQKKSIVKPIMNNIKEIVSTIGTLYNLWEKVKPFLDNIFS</sequence>
<reference evidence="1 2" key="1">
    <citation type="journal article" date="2009" name="PLoS ONE">
        <title>Genome analysis of the anaerobic thermohalophilic bacterium Halothermothrix orenii.</title>
        <authorList>
            <person name="Mavromatis K."/>
            <person name="Ivanova N."/>
            <person name="Anderson I."/>
            <person name="Lykidis A."/>
            <person name="Hooper S.D."/>
            <person name="Sun H."/>
            <person name="Kunin V."/>
            <person name="Lapidus A."/>
            <person name="Hugenholtz P."/>
            <person name="Patel B."/>
            <person name="Kyrpides N.C."/>
        </authorList>
    </citation>
    <scope>NUCLEOTIDE SEQUENCE [LARGE SCALE GENOMIC DNA]</scope>
    <source>
        <strain evidence="2">H 168 / OCM 544 / DSM 9562</strain>
    </source>
</reference>
<accession>B8D029</accession>
<organism evidence="1 2">
    <name type="scientific">Halothermothrix orenii (strain H 168 / OCM 544 / DSM 9562)</name>
    <dbReference type="NCBI Taxonomy" id="373903"/>
    <lineage>
        <taxon>Bacteria</taxon>
        <taxon>Bacillati</taxon>
        <taxon>Bacillota</taxon>
        <taxon>Clostridia</taxon>
        <taxon>Halanaerobiales</taxon>
        <taxon>Halothermotrichaceae</taxon>
        <taxon>Halothermothrix</taxon>
    </lineage>
</organism>
<gene>
    <name evidence="1" type="ordered locus">Hore_00200</name>
</gene>
<dbReference type="HOGENOM" id="CLU_1394651_0_0_9"/>
<evidence type="ECO:0000313" key="2">
    <source>
        <dbReference type="Proteomes" id="UP000000719"/>
    </source>
</evidence>
<dbReference type="EMBL" id="CP001098">
    <property type="protein sequence ID" value="ACL68783.1"/>
    <property type="molecule type" value="Genomic_DNA"/>
</dbReference>
<keyword evidence="2" id="KW-1185">Reference proteome</keyword>
<dbReference type="KEGG" id="hor:Hore_00200"/>
<protein>
    <submittedName>
        <fullName evidence="1">Uncharacterized protein</fullName>
    </submittedName>
</protein>
<dbReference type="RefSeq" id="WP_012634982.1">
    <property type="nucleotide sequence ID" value="NC_011899.1"/>
</dbReference>
<dbReference type="OrthoDB" id="7605373at2"/>